<dbReference type="PANTHER" id="PTHR43394:SF27">
    <property type="entry name" value="ATP-DEPENDENT TRANSLOCASE ABCB1-LIKE"/>
    <property type="match status" value="1"/>
</dbReference>
<sequence length="424" mass="48014">MTGLFATTSFAVDCHNQYENSVSTIINNSVCPFGIDLNPLNYDRLHKLCHYDNKAISSTLAPSTPLFRENVMHLVYLFFGVGILVFLCGCLQYMCWTVAAKRQTSRMSILLFQSLIQRLITKETEAQLSTYSKAGQIAQEVFSSLRTVLSFNGSKSQQKQYDKELKLNEWCTVRKDIAFGAFFGWLIFINFLVYSIGFTFGSILMSYGNHRTLTISEILVIVNMFAQALGYLNNIGPFFQSISEAQGAAVSVFRLIDEFRFADCIDIFLIIIAVCFMLGDVVCALANVILFGRITGLFATRLFVVDCHNQYENSVSAIINNTVCPFGIDLNPLNYDRLHKLCHYDNKTISTTLAPLTSLFRENVMHLIYLFFGFSILTFLCAVLECFCWTIAAKRQTSRMSVLLFRSLIQRSKLNSIEFPPDLT</sequence>
<reference evidence="7" key="1">
    <citation type="submission" date="2021-02" db="EMBL/GenBank/DDBJ databases">
        <authorList>
            <person name="Nowell W R."/>
        </authorList>
    </citation>
    <scope>NUCLEOTIDE SEQUENCE</scope>
</reference>
<dbReference type="SUPFAM" id="SSF90123">
    <property type="entry name" value="ABC transporter transmembrane region"/>
    <property type="match status" value="2"/>
</dbReference>
<dbReference type="OrthoDB" id="10032857at2759"/>
<name>A0A814SFR5_9BILA</name>
<protein>
    <recommendedName>
        <fullName evidence="6">ABC transmembrane type-1 domain-containing protein</fullName>
    </recommendedName>
</protein>
<dbReference type="Gene3D" id="1.20.1560.10">
    <property type="entry name" value="ABC transporter type 1, transmembrane domain"/>
    <property type="match status" value="3"/>
</dbReference>
<dbReference type="AlphaFoldDB" id="A0A814SFR5"/>
<feature type="transmembrane region" description="Helical" evidence="5">
    <location>
        <begin position="182"/>
        <end position="207"/>
    </location>
</feature>
<evidence type="ECO:0000256" key="1">
    <source>
        <dbReference type="ARBA" id="ARBA00004141"/>
    </source>
</evidence>
<evidence type="ECO:0000256" key="5">
    <source>
        <dbReference type="SAM" id="Phobius"/>
    </source>
</evidence>
<dbReference type="Pfam" id="PF00664">
    <property type="entry name" value="ABC_membrane"/>
    <property type="match status" value="1"/>
</dbReference>
<proteinExistence type="predicted"/>
<dbReference type="Proteomes" id="UP000663891">
    <property type="component" value="Unassembled WGS sequence"/>
</dbReference>
<accession>A0A814SFR5</accession>
<evidence type="ECO:0000313" key="7">
    <source>
        <dbReference type="EMBL" id="CAF1147472.1"/>
    </source>
</evidence>
<dbReference type="InterPro" id="IPR011527">
    <property type="entry name" value="ABC1_TM_dom"/>
</dbReference>
<feature type="transmembrane region" description="Helical" evidence="5">
    <location>
        <begin position="267"/>
        <end position="291"/>
    </location>
</feature>
<comment type="caution">
    <text evidence="7">The sequence shown here is derived from an EMBL/GenBank/DDBJ whole genome shotgun (WGS) entry which is preliminary data.</text>
</comment>
<evidence type="ECO:0000313" key="8">
    <source>
        <dbReference type="Proteomes" id="UP000663891"/>
    </source>
</evidence>
<dbReference type="PANTHER" id="PTHR43394">
    <property type="entry name" value="ATP-DEPENDENT PERMEASE MDL1, MITOCHONDRIAL"/>
    <property type="match status" value="1"/>
</dbReference>
<comment type="subcellular location">
    <subcellularLocation>
        <location evidence="1">Membrane</location>
        <topology evidence="1">Multi-pass membrane protein</topology>
    </subcellularLocation>
</comment>
<feature type="domain" description="ABC transmembrane type-1" evidence="6">
    <location>
        <begin position="109"/>
        <end position="244"/>
    </location>
</feature>
<feature type="transmembrane region" description="Helical" evidence="5">
    <location>
        <begin position="213"/>
        <end position="232"/>
    </location>
</feature>
<dbReference type="EMBL" id="CAJNON010000257">
    <property type="protein sequence ID" value="CAF1147472.1"/>
    <property type="molecule type" value="Genomic_DNA"/>
</dbReference>
<gene>
    <name evidence="7" type="ORF">VCS650_LOCUS22617</name>
</gene>
<evidence type="ECO:0000259" key="6">
    <source>
        <dbReference type="PROSITE" id="PS50929"/>
    </source>
</evidence>
<evidence type="ECO:0000256" key="2">
    <source>
        <dbReference type="ARBA" id="ARBA00022692"/>
    </source>
</evidence>
<dbReference type="InterPro" id="IPR039421">
    <property type="entry name" value="Type_1_exporter"/>
</dbReference>
<dbReference type="GO" id="GO:0015421">
    <property type="term" value="F:ABC-type oligopeptide transporter activity"/>
    <property type="evidence" value="ECO:0007669"/>
    <property type="project" value="TreeGrafter"/>
</dbReference>
<feature type="transmembrane region" description="Helical" evidence="5">
    <location>
        <begin position="367"/>
        <end position="392"/>
    </location>
</feature>
<dbReference type="GO" id="GO:0005743">
    <property type="term" value="C:mitochondrial inner membrane"/>
    <property type="evidence" value="ECO:0007669"/>
    <property type="project" value="TreeGrafter"/>
</dbReference>
<dbReference type="InterPro" id="IPR036640">
    <property type="entry name" value="ABC1_TM_sf"/>
</dbReference>
<dbReference type="PROSITE" id="PS50929">
    <property type="entry name" value="ABC_TM1F"/>
    <property type="match status" value="1"/>
</dbReference>
<keyword evidence="2 5" id="KW-0812">Transmembrane</keyword>
<evidence type="ECO:0000256" key="3">
    <source>
        <dbReference type="ARBA" id="ARBA00022989"/>
    </source>
</evidence>
<evidence type="ECO:0000256" key="4">
    <source>
        <dbReference type="ARBA" id="ARBA00023136"/>
    </source>
</evidence>
<keyword evidence="3 5" id="KW-1133">Transmembrane helix</keyword>
<organism evidence="7 8">
    <name type="scientific">Adineta steineri</name>
    <dbReference type="NCBI Taxonomy" id="433720"/>
    <lineage>
        <taxon>Eukaryota</taxon>
        <taxon>Metazoa</taxon>
        <taxon>Spiralia</taxon>
        <taxon>Gnathifera</taxon>
        <taxon>Rotifera</taxon>
        <taxon>Eurotatoria</taxon>
        <taxon>Bdelloidea</taxon>
        <taxon>Adinetida</taxon>
        <taxon>Adinetidae</taxon>
        <taxon>Adineta</taxon>
    </lineage>
</organism>
<dbReference type="GO" id="GO:0090374">
    <property type="term" value="P:oligopeptide export from mitochondrion"/>
    <property type="evidence" value="ECO:0007669"/>
    <property type="project" value="TreeGrafter"/>
</dbReference>
<keyword evidence="4 5" id="KW-0472">Membrane</keyword>
<feature type="transmembrane region" description="Helical" evidence="5">
    <location>
        <begin position="74"/>
        <end position="99"/>
    </location>
</feature>
<dbReference type="GO" id="GO:0005524">
    <property type="term" value="F:ATP binding"/>
    <property type="evidence" value="ECO:0007669"/>
    <property type="project" value="InterPro"/>
</dbReference>